<feature type="non-terminal residue" evidence="2">
    <location>
        <position position="203"/>
    </location>
</feature>
<dbReference type="Gene3D" id="3.10.10.10">
    <property type="entry name" value="HIV Type 1 Reverse Transcriptase, subunit A, domain 1"/>
    <property type="match status" value="1"/>
</dbReference>
<dbReference type="AlphaFoldDB" id="A0A371EGE7"/>
<dbReference type="STRING" id="157652.A0A371EGE7"/>
<dbReference type="InterPro" id="IPR043502">
    <property type="entry name" value="DNA/RNA_pol_sf"/>
</dbReference>
<reference evidence="2" key="1">
    <citation type="submission" date="2018-05" db="EMBL/GenBank/DDBJ databases">
        <title>Draft genome of Mucuna pruriens seed.</title>
        <authorList>
            <person name="Nnadi N.E."/>
            <person name="Vos R."/>
            <person name="Hasami M.H."/>
            <person name="Devisetty U.K."/>
            <person name="Aguiy J.C."/>
        </authorList>
    </citation>
    <scope>NUCLEOTIDE SEQUENCE [LARGE SCALE GENOMIC DNA]</scope>
    <source>
        <strain evidence="2">JCA_2017</strain>
    </source>
</reference>
<dbReference type="Gene3D" id="3.30.70.270">
    <property type="match status" value="1"/>
</dbReference>
<dbReference type="InterPro" id="IPR053134">
    <property type="entry name" value="RNA-dir_DNA_polymerase"/>
</dbReference>
<keyword evidence="3" id="KW-1185">Reference proteome</keyword>
<gene>
    <name evidence="2" type="ORF">CR513_56323</name>
</gene>
<dbReference type="Pfam" id="PF00078">
    <property type="entry name" value="RVT_1"/>
    <property type="match status" value="1"/>
</dbReference>
<dbReference type="InterPro" id="IPR000477">
    <property type="entry name" value="RT_dom"/>
</dbReference>
<feature type="non-terminal residue" evidence="2">
    <location>
        <position position="1"/>
    </location>
</feature>
<evidence type="ECO:0000313" key="2">
    <source>
        <dbReference type="EMBL" id="RDX65049.1"/>
    </source>
</evidence>
<dbReference type="CDD" id="cd01647">
    <property type="entry name" value="RT_LTR"/>
    <property type="match status" value="1"/>
</dbReference>
<dbReference type="PANTHER" id="PTHR24559:SF437">
    <property type="entry name" value="RNA-DIRECTED DNA POLYMERASE HOMOLOG"/>
    <property type="match status" value="1"/>
</dbReference>
<comment type="caution">
    <text evidence="2">The sequence shown here is derived from an EMBL/GenBank/DDBJ whole genome shotgun (WGS) entry which is preliminary data.</text>
</comment>
<dbReference type="SUPFAM" id="SSF56672">
    <property type="entry name" value="DNA/RNA polymerases"/>
    <property type="match status" value="1"/>
</dbReference>
<dbReference type="InterPro" id="IPR043128">
    <property type="entry name" value="Rev_trsase/Diguanyl_cyclase"/>
</dbReference>
<sequence>MGVALPNRVAYKANLEESREIKQQVGKLIEKDGSGRHHIPCLDDLLDELHGGCIFPKINLRSRYHQICMQESGEWKTTFKTKFGLYEWLVMPFGLKNASSMFMRLMNQHEQEKANIVVDALSKRHTLLAMLETKLQGFESLKEFKAYGRYAFLVNEGFFQNEGKAFVCDRELYQKIVGEGGTRGRIDGSLGLKVSKPLLEDPL</sequence>
<dbReference type="OrthoDB" id="437338at2759"/>
<feature type="domain" description="Reverse transcriptase" evidence="1">
    <location>
        <begin position="41"/>
        <end position="112"/>
    </location>
</feature>
<dbReference type="EMBL" id="QJKJ01014084">
    <property type="protein sequence ID" value="RDX65049.1"/>
    <property type="molecule type" value="Genomic_DNA"/>
</dbReference>
<proteinExistence type="predicted"/>
<dbReference type="PANTHER" id="PTHR24559">
    <property type="entry name" value="TRANSPOSON TY3-I GAG-POL POLYPROTEIN"/>
    <property type="match status" value="1"/>
</dbReference>
<name>A0A371EGE7_MUCPR</name>
<organism evidence="2 3">
    <name type="scientific">Mucuna pruriens</name>
    <name type="common">Velvet bean</name>
    <name type="synonym">Dolichos pruriens</name>
    <dbReference type="NCBI Taxonomy" id="157652"/>
    <lineage>
        <taxon>Eukaryota</taxon>
        <taxon>Viridiplantae</taxon>
        <taxon>Streptophyta</taxon>
        <taxon>Embryophyta</taxon>
        <taxon>Tracheophyta</taxon>
        <taxon>Spermatophyta</taxon>
        <taxon>Magnoliopsida</taxon>
        <taxon>eudicotyledons</taxon>
        <taxon>Gunneridae</taxon>
        <taxon>Pentapetalae</taxon>
        <taxon>rosids</taxon>
        <taxon>fabids</taxon>
        <taxon>Fabales</taxon>
        <taxon>Fabaceae</taxon>
        <taxon>Papilionoideae</taxon>
        <taxon>50 kb inversion clade</taxon>
        <taxon>NPAAA clade</taxon>
        <taxon>indigoferoid/millettioid clade</taxon>
        <taxon>Phaseoleae</taxon>
        <taxon>Mucuna</taxon>
    </lineage>
</organism>
<dbReference type="Proteomes" id="UP000257109">
    <property type="component" value="Unassembled WGS sequence"/>
</dbReference>
<accession>A0A371EGE7</accession>
<evidence type="ECO:0000259" key="1">
    <source>
        <dbReference type="Pfam" id="PF00078"/>
    </source>
</evidence>
<evidence type="ECO:0000313" key="3">
    <source>
        <dbReference type="Proteomes" id="UP000257109"/>
    </source>
</evidence>
<protein>
    <recommendedName>
        <fullName evidence="1">Reverse transcriptase domain-containing protein</fullName>
    </recommendedName>
</protein>